<sequence length="399" mass="41755">MQKPFHPWRHGVTASLVLMAPFDVLASLALDIYLPVIPSMPSALGSSADMIQLTLSVYLVLLGTGQLLFGPLSDRIGRRPVVLAGGLLFTLASLGLAVSTSAMAFLLLRLLQACGAAAMLVAAFATVRDVFADRPEGATIYGLFGAILAFVPALGPILGAVLMRGLGWRAIFLLLAGLGAVATLHAWLRWPETGTTTRAGSHDPRPILRDRAFRTYTLGFATALGGFFVFFSTAPRILVTRVGLSELAFSLCFASVAAMMIVAGRCLRPHIARWGIETSLRRAMLLMVAGGVLLIAAQAAAVPQPWALLAPMWITAIGIVLAVSVTANGALASFGDRAGLATALHYCLEGLIAGAIGTGLTLLLPADGIWPLATFCLAMPLATWLALERLGGRSTSASA</sequence>
<feature type="transmembrane region" description="Helical" evidence="8">
    <location>
        <begin position="12"/>
        <end position="30"/>
    </location>
</feature>
<evidence type="ECO:0000256" key="1">
    <source>
        <dbReference type="ARBA" id="ARBA00004651"/>
    </source>
</evidence>
<evidence type="ECO:0000256" key="4">
    <source>
        <dbReference type="ARBA" id="ARBA00022475"/>
    </source>
</evidence>
<comment type="similarity">
    <text evidence="2 8">Belongs to the major facilitator superfamily. Bcr/CmlA family.</text>
</comment>
<feature type="transmembrane region" description="Helical" evidence="8">
    <location>
        <begin position="306"/>
        <end position="331"/>
    </location>
</feature>
<evidence type="ECO:0000313" key="10">
    <source>
        <dbReference type="EMBL" id="SKB39641.1"/>
    </source>
</evidence>
<dbReference type="OrthoDB" id="9800416at2"/>
<dbReference type="PRINTS" id="PR01035">
    <property type="entry name" value="TCRTETA"/>
</dbReference>
<evidence type="ECO:0000256" key="8">
    <source>
        <dbReference type="RuleBase" id="RU365088"/>
    </source>
</evidence>
<feature type="transmembrane region" description="Helical" evidence="8">
    <location>
        <begin position="215"/>
        <end position="235"/>
    </location>
</feature>
<comment type="subcellular location">
    <subcellularLocation>
        <location evidence="8">Cell inner membrane</location>
        <topology evidence="8">Multi-pass membrane protein</topology>
    </subcellularLocation>
    <subcellularLocation>
        <location evidence="1">Cell membrane</location>
        <topology evidence="1">Multi-pass membrane protein</topology>
    </subcellularLocation>
</comment>
<dbReference type="InterPro" id="IPR036259">
    <property type="entry name" value="MFS_trans_sf"/>
</dbReference>
<organism evidence="10 11">
    <name type="scientific">Rhizorhabdus histidinilytica</name>
    <dbReference type="NCBI Taxonomy" id="439228"/>
    <lineage>
        <taxon>Bacteria</taxon>
        <taxon>Pseudomonadati</taxon>
        <taxon>Pseudomonadota</taxon>
        <taxon>Alphaproteobacteria</taxon>
        <taxon>Sphingomonadales</taxon>
        <taxon>Sphingomonadaceae</taxon>
        <taxon>Rhizorhabdus</taxon>
    </lineage>
</organism>
<dbReference type="AlphaFoldDB" id="A0A1T5AX75"/>
<keyword evidence="8" id="KW-0997">Cell inner membrane</keyword>
<dbReference type="Gene3D" id="1.20.1720.10">
    <property type="entry name" value="Multidrug resistance protein D"/>
    <property type="match status" value="1"/>
</dbReference>
<dbReference type="InterPro" id="IPR001958">
    <property type="entry name" value="Tet-R_TetA/multi-R_MdtG-like"/>
</dbReference>
<feature type="transmembrane region" description="Helical" evidence="8">
    <location>
        <begin position="50"/>
        <end position="69"/>
    </location>
</feature>
<proteinExistence type="inferred from homology"/>
<feature type="transmembrane region" description="Helical" evidence="8">
    <location>
        <begin position="106"/>
        <end position="127"/>
    </location>
</feature>
<feature type="transmembrane region" description="Helical" evidence="8">
    <location>
        <begin position="168"/>
        <end position="188"/>
    </location>
</feature>
<accession>A0A1T5AX75</accession>
<name>A0A1T5AX75_9SPHN</name>
<evidence type="ECO:0000313" key="11">
    <source>
        <dbReference type="Proteomes" id="UP000189818"/>
    </source>
</evidence>
<dbReference type="CDD" id="cd17320">
    <property type="entry name" value="MFS_MdfA_MDR_like"/>
    <property type="match status" value="1"/>
</dbReference>
<dbReference type="Proteomes" id="UP000189818">
    <property type="component" value="Unassembled WGS sequence"/>
</dbReference>
<keyword evidence="7 8" id="KW-0472">Membrane</keyword>
<feature type="transmembrane region" description="Helical" evidence="8">
    <location>
        <begin position="369"/>
        <end position="387"/>
    </location>
</feature>
<evidence type="ECO:0000256" key="5">
    <source>
        <dbReference type="ARBA" id="ARBA00022692"/>
    </source>
</evidence>
<dbReference type="EMBL" id="FUYM01000002">
    <property type="protein sequence ID" value="SKB39641.1"/>
    <property type="molecule type" value="Genomic_DNA"/>
</dbReference>
<feature type="transmembrane region" description="Helical" evidence="8">
    <location>
        <begin position="343"/>
        <end position="363"/>
    </location>
</feature>
<dbReference type="NCBIfam" id="NF033134">
    <property type="entry name" value="cmlA_floR"/>
    <property type="match status" value="1"/>
</dbReference>
<feature type="transmembrane region" description="Helical" evidence="8">
    <location>
        <begin position="81"/>
        <end position="100"/>
    </location>
</feature>
<reference evidence="11" key="1">
    <citation type="submission" date="2017-02" db="EMBL/GenBank/DDBJ databases">
        <authorList>
            <person name="Varghese N."/>
            <person name="Submissions S."/>
        </authorList>
    </citation>
    <scope>NUCLEOTIDE SEQUENCE [LARGE SCALE GENOMIC DNA]</scope>
    <source>
        <strain evidence="11">UM2</strain>
    </source>
</reference>
<dbReference type="PANTHER" id="PTHR23502:SF132">
    <property type="entry name" value="POLYAMINE TRANSPORTER 2-RELATED"/>
    <property type="match status" value="1"/>
</dbReference>
<feature type="transmembrane region" description="Helical" evidence="8">
    <location>
        <begin position="139"/>
        <end position="162"/>
    </location>
</feature>
<dbReference type="InterPro" id="IPR004812">
    <property type="entry name" value="Efflux_drug-R_Bcr/CmlA"/>
</dbReference>
<dbReference type="STRING" id="439228.SAMN06295920_102293"/>
<feature type="domain" description="Major facilitator superfamily (MFS) profile" evidence="9">
    <location>
        <begin position="15"/>
        <end position="399"/>
    </location>
</feature>
<keyword evidence="3 8" id="KW-0813">Transport</keyword>
<evidence type="ECO:0000256" key="2">
    <source>
        <dbReference type="ARBA" id="ARBA00006236"/>
    </source>
</evidence>
<evidence type="ECO:0000256" key="3">
    <source>
        <dbReference type="ARBA" id="ARBA00022448"/>
    </source>
</evidence>
<dbReference type="PROSITE" id="PS50850">
    <property type="entry name" value="MFS"/>
    <property type="match status" value="1"/>
</dbReference>
<feature type="transmembrane region" description="Helical" evidence="8">
    <location>
        <begin position="247"/>
        <end position="267"/>
    </location>
</feature>
<evidence type="ECO:0000256" key="7">
    <source>
        <dbReference type="ARBA" id="ARBA00023136"/>
    </source>
</evidence>
<dbReference type="SUPFAM" id="SSF103473">
    <property type="entry name" value="MFS general substrate transporter"/>
    <property type="match status" value="1"/>
</dbReference>
<keyword evidence="6 8" id="KW-1133">Transmembrane helix</keyword>
<keyword evidence="11" id="KW-1185">Reference proteome</keyword>
<evidence type="ECO:0000259" key="9">
    <source>
        <dbReference type="PROSITE" id="PS50850"/>
    </source>
</evidence>
<keyword evidence="5 8" id="KW-0812">Transmembrane</keyword>
<protein>
    <recommendedName>
        <fullName evidence="8">Bcr/CflA family efflux transporter</fullName>
    </recommendedName>
</protein>
<dbReference type="NCBIfam" id="TIGR00710">
    <property type="entry name" value="efflux_Bcr_CflA"/>
    <property type="match status" value="1"/>
</dbReference>
<dbReference type="Pfam" id="PF07690">
    <property type="entry name" value="MFS_1"/>
    <property type="match status" value="1"/>
</dbReference>
<dbReference type="RefSeq" id="WP_079647046.1">
    <property type="nucleotide sequence ID" value="NZ_FUYM01000002.1"/>
</dbReference>
<dbReference type="GO" id="GO:0042910">
    <property type="term" value="F:xenobiotic transmembrane transporter activity"/>
    <property type="evidence" value="ECO:0007669"/>
    <property type="project" value="InterPro"/>
</dbReference>
<gene>
    <name evidence="10" type="ORF">SAMN06295920_102293</name>
</gene>
<evidence type="ECO:0000256" key="6">
    <source>
        <dbReference type="ARBA" id="ARBA00022989"/>
    </source>
</evidence>
<dbReference type="GO" id="GO:1990961">
    <property type="term" value="P:xenobiotic detoxification by transmembrane export across the plasma membrane"/>
    <property type="evidence" value="ECO:0007669"/>
    <property type="project" value="InterPro"/>
</dbReference>
<feature type="transmembrane region" description="Helical" evidence="8">
    <location>
        <begin position="279"/>
        <end position="300"/>
    </location>
</feature>
<keyword evidence="4" id="KW-1003">Cell membrane</keyword>
<dbReference type="InterPro" id="IPR011701">
    <property type="entry name" value="MFS"/>
</dbReference>
<dbReference type="PANTHER" id="PTHR23502">
    <property type="entry name" value="MAJOR FACILITATOR SUPERFAMILY"/>
    <property type="match status" value="1"/>
</dbReference>
<dbReference type="InterPro" id="IPR020846">
    <property type="entry name" value="MFS_dom"/>
</dbReference>
<dbReference type="GO" id="GO:0005886">
    <property type="term" value="C:plasma membrane"/>
    <property type="evidence" value="ECO:0007669"/>
    <property type="project" value="UniProtKB-SubCell"/>
</dbReference>